<dbReference type="RefSeq" id="WP_188748393.1">
    <property type="nucleotide sequence ID" value="NZ_BMIK01000002.1"/>
</dbReference>
<feature type="transmembrane region" description="Helical" evidence="1">
    <location>
        <begin position="87"/>
        <end position="106"/>
    </location>
</feature>
<dbReference type="EMBL" id="BMIK01000002">
    <property type="protein sequence ID" value="GGC21226.1"/>
    <property type="molecule type" value="Genomic_DNA"/>
</dbReference>
<keyword evidence="1" id="KW-1133">Transmembrane helix</keyword>
<dbReference type="Proteomes" id="UP000597338">
    <property type="component" value="Unassembled WGS sequence"/>
</dbReference>
<keyword evidence="1" id="KW-0472">Membrane</keyword>
<proteinExistence type="predicted"/>
<comment type="caution">
    <text evidence="2">The sequence shown here is derived from an EMBL/GenBank/DDBJ whole genome shotgun (WGS) entry which is preliminary data.</text>
</comment>
<evidence type="ECO:0000256" key="1">
    <source>
        <dbReference type="SAM" id="Phobius"/>
    </source>
</evidence>
<protein>
    <submittedName>
        <fullName evidence="2">Uncharacterized protein</fullName>
    </submittedName>
</protein>
<keyword evidence="1" id="KW-0812">Transmembrane</keyword>
<reference evidence="3" key="1">
    <citation type="journal article" date="2019" name="Int. J. Syst. Evol. Microbiol.">
        <title>The Global Catalogue of Microorganisms (GCM) 10K type strain sequencing project: providing services to taxonomists for standard genome sequencing and annotation.</title>
        <authorList>
            <consortium name="The Broad Institute Genomics Platform"/>
            <consortium name="The Broad Institute Genome Sequencing Center for Infectious Disease"/>
            <person name="Wu L."/>
            <person name="Ma J."/>
        </authorList>
    </citation>
    <scope>NUCLEOTIDE SEQUENCE [LARGE SCALE GENOMIC DNA]</scope>
    <source>
        <strain evidence="3">CGMCC 1.15342</strain>
    </source>
</reference>
<keyword evidence="3" id="KW-1185">Reference proteome</keyword>
<name>A0ABQ1L8Q3_9SPHI</name>
<sequence length="293" mass="34233">MKMIDRIKSLRYWLIPILSVLVGEVMVISLLTMWSVGPWYRMYPHPEFRLLIWAFMSAAFGMAFAVFVVTLALNSWPWLMRCMLRRYLAQAVVGIFGLGLLGYAYSNLFWRALGESLLLLENGRGIPWWAAIYLIALNFAFVFMPMSVGFMQSGVSPRDGYLKHLLGTDETGRVQEVSLEWEVAYMNSFDDRQRVFRRDPELPPLALDTSLKKLAPKIDPDNYCWINRNYIVHWRAIRALRPDKKRRLEVWLDPPNYSELHPDKESCTYVRKERVDEVMGWYQACLVRETSGS</sequence>
<feature type="transmembrane region" description="Helical" evidence="1">
    <location>
        <begin position="126"/>
        <end position="148"/>
    </location>
</feature>
<feature type="transmembrane region" description="Helical" evidence="1">
    <location>
        <begin position="12"/>
        <end position="31"/>
    </location>
</feature>
<evidence type="ECO:0000313" key="2">
    <source>
        <dbReference type="EMBL" id="GGC21226.1"/>
    </source>
</evidence>
<accession>A0ABQ1L8Q3</accession>
<gene>
    <name evidence="2" type="ORF">GCM10011386_11460</name>
</gene>
<feature type="transmembrane region" description="Helical" evidence="1">
    <location>
        <begin position="51"/>
        <end position="75"/>
    </location>
</feature>
<organism evidence="2 3">
    <name type="scientific">Parapedobacter defluvii</name>
    <dbReference type="NCBI Taxonomy" id="2045106"/>
    <lineage>
        <taxon>Bacteria</taxon>
        <taxon>Pseudomonadati</taxon>
        <taxon>Bacteroidota</taxon>
        <taxon>Sphingobacteriia</taxon>
        <taxon>Sphingobacteriales</taxon>
        <taxon>Sphingobacteriaceae</taxon>
        <taxon>Parapedobacter</taxon>
    </lineage>
</organism>
<evidence type="ECO:0000313" key="3">
    <source>
        <dbReference type="Proteomes" id="UP000597338"/>
    </source>
</evidence>